<dbReference type="Proteomes" id="UP000316416">
    <property type="component" value="Chromosome"/>
</dbReference>
<name>A0ABX6V3M5_9GAMM</name>
<sequence length="188" mass="22060">MSQHEQDKELQLIAQHTQNWVERVIMKYNICPFARREVEQGSIRYAVIDESKMHMVLESLISECKFLDENPEVETCLFIIPRGFEGFYPYLDLVDLANERLIDQGYEGVYQLASMHPDYCFDGEPMDEPSNYTNRSPYPVLHIIREASMEKALADYNEPETIPERNIEFSQRKGSEFFAKLLSECMKK</sequence>
<protein>
    <submittedName>
        <fullName evidence="1">DUF1415 domain-containing protein</fullName>
    </submittedName>
</protein>
<evidence type="ECO:0000313" key="1">
    <source>
        <dbReference type="EMBL" id="QPG57236.1"/>
    </source>
</evidence>
<organism evidence="1 2">
    <name type="scientific">Shewanella eurypsychrophilus</name>
    <dbReference type="NCBI Taxonomy" id="2593656"/>
    <lineage>
        <taxon>Bacteria</taxon>
        <taxon>Pseudomonadati</taxon>
        <taxon>Pseudomonadota</taxon>
        <taxon>Gammaproteobacteria</taxon>
        <taxon>Alteromonadales</taxon>
        <taxon>Shewanellaceae</taxon>
        <taxon>Shewanella</taxon>
    </lineage>
</organism>
<reference evidence="1" key="1">
    <citation type="submission" date="2021-07" db="EMBL/GenBank/DDBJ databases">
        <title>Shewanella sp. YLB-07 whole genome sequence.</title>
        <authorList>
            <person name="Yu L."/>
        </authorList>
    </citation>
    <scope>NUCLEOTIDE SEQUENCE</scope>
    <source>
        <strain evidence="1">YLB-08</strain>
    </source>
</reference>
<keyword evidence="2" id="KW-1185">Reference proteome</keyword>
<gene>
    <name evidence="1" type="ORF">FM038_007135</name>
</gene>
<dbReference type="RefSeq" id="WP_142872600.1">
    <property type="nucleotide sequence ID" value="NZ_CP045503.2"/>
</dbReference>
<dbReference type="Pfam" id="PF07209">
    <property type="entry name" value="DUF1415"/>
    <property type="match status" value="1"/>
</dbReference>
<proteinExistence type="predicted"/>
<accession>A0ABX6V3M5</accession>
<dbReference type="EMBL" id="CP045503">
    <property type="protein sequence ID" value="QPG57236.1"/>
    <property type="molecule type" value="Genomic_DNA"/>
</dbReference>
<evidence type="ECO:0000313" key="2">
    <source>
        <dbReference type="Proteomes" id="UP000316416"/>
    </source>
</evidence>
<dbReference type="InterPro" id="IPR009858">
    <property type="entry name" value="DUF1415"/>
</dbReference>